<dbReference type="AlphaFoldDB" id="A0AAE0L5Y1"/>
<feature type="compositionally biased region" description="Polar residues" evidence="1">
    <location>
        <begin position="133"/>
        <end position="162"/>
    </location>
</feature>
<comment type="caution">
    <text evidence="2">The sequence shown here is derived from an EMBL/GenBank/DDBJ whole genome shotgun (WGS) entry which is preliminary data.</text>
</comment>
<feature type="compositionally biased region" description="Low complexity" evidence="1">
    <location>
        <begin position="533"/>
        <end position="557"/>
    </location>
</feature>
<evidence type="ECO:0000313" key="2">
    <source>
        <dbReference type="EMBL" id="KAK3272885.1"/>
    </source>
</evidence>
<feature type="region of interest" description="Disordered" evidence="1">
    <location>
        <begin position="603"/>
        <end position="649"/>
    </location>
</feature>
<reference evidence="2 3" key="1">
    <citation type="journal article" date="2015" name="Genome Biol. Evol.">
        <title>Comparative Genomics of a Bacterivorous Green Alga Reveals Evolutionary Causalities and Consequences of Phago-Mixotrophic Mode of Nutrition.</title>
        <authorList>
            <person name="Burns J.A."/>
            <person name="Paasch A."/>
            <person name="Narechania A."/>
            <person name="Kim E."/>
        </authorList>
    </citation>
    <scope>NUCLEOTIDE SEQUENCE [LARGE SCALE GENOMIC DNA]</scope>
    <source>
        <strain evidence="2 3">PLY_AMNH</strain>
    </source>
</reference>
<name>A0AAE0L5Y1_9CHLO</name>
<feature type="region of interest" description="Disordered" evidence="1">
    <location>
        <begin position="284"/>
        <end position="339"/>
    </location>
</feature>
<feature type="compositionally biased region" description="Low complexity" evidence="1">
    <location>
        <begin position="225"/>
        <end position="239"/>
    </location>
</feature>
<keyword evidence="3" id="KW-1185">Reference proteome</keyword>
<evidence type="ECO:0000256" key="1">
    <source>
        <dbReference type="SAM" id="MobiDB-lite"/>
    </source>
</evidence>
<feature type="region of interest" description="Disordered" evidence="1">
    <location>
        <begin position="516"/>
        <end position="575"/>
    </location>
</feature>
<sequence length="1140" mass="120498">MNSLSPTPVKISAENYVPQASGYHQVAALSSKLTSLQQEANIVSGPADWRLRYLLALCVEQQATLSTLETRQAQLTRQLTRRDAQLRYFRMLLIQHGIPCSGAEPECPGAAGPASPQVPPAVASALAAEGSDHTLNTTMDPDFTSISANSPRSPRQHASTSPLGDALLACGARPGGEARSSDSRVLDTPGTPATPLSLPHTPHVALSETASPGANPPQRQVEYLPQDAPGAQPSSASPSNLDTCSQDTVAPTGAAVSTVPSDFHGTVPSQAEPNADLLVEPAGGQSAQSLTDGAAAVEDDSEESPACLQLPVTESPSRATPSRRSTRRPMAAGTLPKSPRLRERYWRQEVTAVPPSPCAISVEDAPWDPGSVAPTPCQANLEEAPDGPRQSVHLRFLTPQSTVRKPVPDGESVQGLAPSWGVDATVSMPCSPSPRKSLDWGSKLGSKPTPDEHHGVGNGCPPGHEEEGETMENDVRNAMPSSVSGLTPSNLESLAPAQLPAAAAARAESLTPLRASCPESCSSEEGVHEQGTAAEEVQEVAPASSSVASISNEGSAEATEEGSAEAEPPVRCGTRTRRCSFGGGRYLHAGEQQRWESAAELRADCGSPTNTGGNEEGGAASATDSVGMAPAPDGDPNAAEKENLGNLPEAVEDGKVIKSKGRKRRCSFGAGMHLKGVSGEVCAEADVLKDTDGGALDLRSKLGASRDPPRASAMKQRKPVGSGGPPSRLDCAAEPAEVEVPPQWKRWRHATSGPEALSTEIFELAMAHVHGSLGDEQMWQGAIGAALVHLLDQLVGAEWQVIEDALHAANKGERRQVCFCTFDLSTITMPCDNDAGSCEAVEKLLRQLEQVMEAALALRSAVQSAATGGARRPLEAFLGALELQAASTGGKLRAAARFYLEQLRELLGDSGDLPYFPRFCELLSTAFRFHLRGLLNAPVVCEADDMAHFVQMNVSGGTGGCSIRYNEEDVAAVAHKALYTIHLHSALLTASTSAQAKHPLVARGEQAKDPPAIEDTAEALLLRMELGGAHGFLLELLANPSTAAHVETPKPSKLSKQGWQSLEHVATMANKHCRNHEEACMGWLENVKGFVDFLHNSEETAKMLVQEAEESAKVQNRSRTAIKEFNSKRFRYPRLQFVSS</sequence>
<feature type="region of interest" description="Disordered" evidence="1">
    <location>
        <begin position="698"/>
        <end position="731"/>
    </location>
</feature>
<proteinExistence type="predicted"/>
<evidence type="ECO:0000313" key="3">
    <source>
        <dbReference type="Proteomes" id="UP001190700"/>
    </source>
</evidence>
<organism evidence="2 3">
    <name type="scientific">Cymbomonas tetramitiformis</name>
    <dbReference type="NCBI Taxonomy" id="36881"/>
    <lineage>
        <taxon>Eukaryota</taxon>
        <taxon>Viridiplantae</taxon>
        <taxon>Chlorophyta</taxon>
        <taxon>Pyramimonadophyceae</taxon>
        <taxon>Pyramimonadales</taxon>
        <taxon>Pyramimonadaceae</taxon>
        <taxon>Cymbomonas</taxon>
    </lineage>
</organism>
<gene>
    <name evidence="2" type="ORF">CYMTET_18843</name>
</gene>
<feature type="compositionally biased region" description="Low complexity" evidence="1">
    <location>
        <begin position="313"/>
        <end position="332"/>
    </location>
</feature>
<protein>
    <submittedName>
        <fullName evidence="2">Uncharacterized protein</fullName>
    </submittedName>
</protein>
<feature type="region of interest" description="Disordered" evidence="1">
    <location>
        <begin position="133"/>
        <end position="249"/>
    </location>
</feature>
<dbReference type="EMBL" id="LGRX02008743">
    <property type="protein sequence ID" value="KAK3272885.1"/>
    <property type="molecule type" value="Genomic_DNA"/>
</dbReference>
<feature type="compositionally biased region" description="Polar residues" evidence="1">
    <location>
        <begin position="240"/>
        <end position="249"/>
    </location>
</feature>
<dbReference type="Proteomes" id="UP001190700">
    <property type="component" value="Unassembled WGS sequence"/>
</dbReference>
<feature type="region of interest" description="Disordered" evidence="1">
    <location>
        <begin position="429"/>
        <end position="471"/>
    </location>
</feature>
<accession>A0AAE0L5Y1</accession>